<feature type="region of interest" description="Disordered" evidence="1">
    <location>
        <begin position="22"/>
        <end position="61"/>
    </location>
</feature>
<protein>
    <submittedName>
        <fullName evidence="2">Uncharacterized protein</fullName>
    </submittedName>
</protein>
<sequence length="170" mass="20031">MRLKLKRKRILWILEKRLSQLERRDSKVEDASDVETEKLELSEEEKETEDEAKKASEFPTAQKSREVILSKIEKELIEEHNRELVEAIRYSKAVIAHNQSLIESMERMKSVNERRLDTLKVKSTPYTPTSEKPKRVKHTAKRHRIEGSLLCIPLLNILRVLLKLLLHRTS</sequence>
<dbReference type="AlphaFoldDB" id="A0A067LNY5"/>
<name>A0A067LNY5_JATCU</name>
<reference evidence="2 3" key="1">
    <citation type="journal article" date="2014" name="PLoS ONE">
        <title>Global Analysis of Gene Expression Profiles in Physic Nut (Jatropha curcas L.) Seedlings Exposed to Salt Stress.</title>
        <authorList>
            <person name="Zhang L."/>
            <person name="Zhang C."/>
            <person name="Wu P."/>
            <person name="Chen Y."/>
            <person name="Li M."/>
            <person name="Jiang H."/>
            <person name="Wu G."/>
        </authorList>
    </citation>
    <scope>NUCLEOTIDE SEQUENCE [LARGE SCALE GENOMIC DNA]</scope>
    <source>
        <strain evidence="3">cv. GZQX0401</strain>
        <tissue evidence="2">Young leaves</tissue>
    </source>
</reference>
<feature type="compositionally biased region" description="Basic and acidic residues" evidence="1">
    <location>
        <begin position="22"/>
        <end position="41"/>
    </location>
</feature>
<keyword evidence="3" id="KW-1185">Reference proteome</keyword>
<gene>
    <name evidence="2" type="ORF">JCGZ_13705</name>
</gene>
<organism evidence="2 3">
    <name type="scientific">Jatropha curcas</name>
    <name type="common">Barbados nut</name>
    <dbReference type="NCBI Taxonomy" id="180498"/>
    <lineage>
        <taxon>Eukaryota</taxon>
        <taxon>Viridiplantae</taxon>
        <taxon>Streptophyta</taxon>
        <taxon>Embryophyta</taxon>
        <taxon>Tracheophyta</taxon>
        <taxon>Spermatophyta</taxon>
        <taxon>Magnoliopsida</taxon>
        <taxon>eudicotyledons</taxon>
        <taxon>Gunneridae</taxon>
        <taxon>Pentapetalae</taxon>
        <taxon>rosids</taxon>
        <taxon>fabids</taxon>
        <taxon>Malpighiales</taxon>
        <taxon>Euphorbiaceae</taxon>
        <taxon>Crotonoideae</taxon>
        <taxon>Jatropheae</taxon>
        <taxon>Jatropha</taxon>
    </lineage>
</organism>
<dbReference type="Proteomes" id="UP000027138">
    <property type="component" value="Unassembled WGS sequence"/>
</dbReference>
<evidence type="ECO:0000256" key="1">
    <source>
        <dbReference type="SAM" id="MobiDB-lite"/>
    </source>
</evidence>
<evidence type="ECO:0000313" key="2">
    <source>
        <dbReference type="EMBL" id="KDP46585.1"/>
    </source>
</evidence>
<accession>A0A067LNY5</accession>
<evidence type="ECO:0000313" key="3">
    <source>
        <dbReference type="Proteomes" id="UP000027138"/>
    </source>
</evidence>
<proteinExistence type="predicted"/>
<dbReference type="EMBL" id="KK914216">
    <property type="protein sequence ID" value="KDP46585.1"/>
    <property type="molecule type" value="Genomic_DNA"/>
</dbReference>